<evidence type="ECO:0000313" key="9">
    <source>
        <dbReference type="EMBL" id="KAJ0983699.1"/>
    </source>
</evidence>
<dbReference type="PANTHER" id="PTHR12358:SF31">
    <property type="entry name" value="ACYLGLYCEROL KINASE, MITOCHONDRIAL"/>
    <property type="match status" value="1"/>
</dbReference>
<dbReference type="OrthoDB" id="3853857at2759"/>
<evidence type="ECO:0000256" key="3">
    <source>
        <dbReference type="ARBA" id="ARBA00022741"/>
    </source>
</evidence>
<dbReference type="Gene3D" id="3.40.50.10330">
    <property type="entry name" value="Probable inorganic polyphosphate/atp-NAD kinase, domain 1"/>
    <property type="match status" value="2"/>
</dbReference>
<evidence type="ECO:0000256" key="5">
    <source>
        <dbReference type="ARBA" id="ARBA00022840"/>
    </source>
</evidence>
<dbReference type="FunFam" id="3.40.50.10330:FF:000005">
    <property type="entry name" value="Sphingosine kinase 2"/>
    <property type="match status" value="1"/>
</dbReference>
<comment type="subcellular location">
    <subcellularLocation>
        <location evidence="1">Vacuole membrane</location>
        <topology evidence="1">Peripheral membrane protein</topology>
    </subcellularLocation>
</comment>
<evidence type="ECO:0000313" key="10">
    <source>
        <dbReference type="Proteomes" id="UP001085076"/>
    </source>
</evidence>
<dbReference type="SMART" id="SM00046">
    <property type="entry name" value="DAGKc"/>
    <property type="match status" value="2"/>
</dbReference>
<reference evidence="9" key="1">
    <citation type="submission" date="2021-03" db="EMBL/GenBank/DDBJ databases">
        <authorList>
            <person name="Li Z."/>
            <person name="Yang C."/>
        </authorList>
    </citation>
    <scope>NUCLEOTIDE SEQUENCE</scope>
    <source>
        <strain evidence="9">Dzin_1.0</strain>
        <tissue evidence="9">Leaf</tissue>
    </source>
</reference>
<dbReference type="EMBL" id="JAGGNH010000002">
    <property type="protein sequence ID" value="KAJ0983699.1"/>
    <property type="molecule type" value="Genomic_DNA"/>
</dbReference>
<dbReference type="InterPro" id="IPR045540">
    <property type="entry name" value="YegS/DAGK_C"/>
</dbReference>
<protein>
    <recommendedName>
        <fullName evidence="7">sphingosine kinase</fullName>
        <ecNumber evidence="7">2.7.1.91</ecNumber>
    </recommendedName>
</protein>
<gene>
    <name evidence="9" type="ORF">J5N97_011954</name>
</gene>
<dbReference type="PROSITE" id="PS50146">
    <property type="entry name" value="DAGK"/>
    <property type="match status" value="2"/>
</dbReference>
<dbReference type="Proteomes" id="UP001085076">
    <property type="component" value="Miscellaneous, Linkage group lg02"/>
</dbReference>
<keyword evidence="3" id="KW-0547">Nucleotide-binding</keyword>
<dbReference type="Pfam" id="PF00781">
    <property type="entry name" value="DAGK_cat"/>
    <property type="match status" value="2"/>
</dbReference>
<sequence length="1020" mass="113199">MANNGESQAQTLAQGERIIRVDGELVEVVLDHGTGELRWRTGDKEKCLIVESEILGIEMKGMMITVKAFVDAPERCCFGSSSGRRVRRDFLLEMPSEVSAMFWTERLRDSIGSLGRPKRLFVIVNPFGGKKLARKIFHNEVKPLLEAAGILYALQETGHPLHAQEIARNMNLDQYNGIICVSGDGTLVEVVNGLLQREDWQAAIKMPLGIVPAGTGNGMAKSLLESVGEVYSVSNAAFAIIRGHTRKLDVASILQGEARFYSVLMLTWGFMADVDIESEKYRWMGHARLGFYGLLRVMNLRKYHGCVQFVPAPGYEAYGEPLNQNEINNDDPLKLENGGDLRVPQCGYQGPMTSLQDMKWRSINGPFVLVCVNNVPWPVEDVLSAPEAKFSDGYLDMTIIKDCPKTALLMMLLKMDDGNHVNSDYVMYFKVKALRLEPGQCVGNPRKGGIIDSDGEIIARGDDSYCCHQQENLMVYGPPIEMRVDRACGYKPIAKSPASSSLYLMGRGSGVQGTTLSLTELIRVDGTSTEANFDVGVGKLRWRSGGERCLEVESEVLGFETQGTRITVKAFVGVLKALSCGKSNGKGMRKDFVLEMPNEECALLWSEKLRDLINSFGRPKRLFILLNPYGGKRCAEKYFTMKLNPYLKLLISFTHCKFLNNFSKCTSISETNYQLHAQEIARKLELLKFDGIVCVSGDGVLVEVVNGLLQRDDWDTAIKVPLGIVPAGTGNGMAKSLLDAVGGVYSISNAVFAIIRGHKRSLDVTTVLQGEARFFSVLMLTWGFVADVDIESEKYRWMGSAKPGLLFAYCGNFCCFQCFLRVMSLRKYHGHVQFVPAPGYEVYGERAKQSEICKDGISEQVCRDDARYHQCGYTGPKTSLEDLEWRSIKGPFILVWLNNVPWSCEDVMPAPEAKFSDGYLDVVIIKDCPKSAFMSLLLKMKDGSHVKSPHVMYLKVKAFQLEPGQRVGSPTKGGIIDSDGEVIARGEGTYECHQQEDLMAYGPPIHLTVDKGLATIFSPR</sequence>
<feature type="domain" description="DAGKc" evidence="8">
    <location>
        <begin position="115"/>
        <end position="257"/>
    </location>
</feature>
<dbReference type="GO" id="GO:0005774">
    <property type="term" value="C:vacuolar membrane"/>
    <property type="evidence" value="ECO:0007669"/>
    <property type="project" value="UniProtKB-SubCell"/>
</dbReference>
<evidence type="ECO:0000256" key="2">
    <source>
        <dbReference type="ARBA" id="ARBA00022679"/>
    </source>
</evidence>
<dbReference type="InterPro" id="IPR001206">
    <property type="entry name" value="Diacylglycerol_kinase_cat_dom"/>
</dbReference>
<keyword evidence="6" id="KW-0472">Membrane</keyword>
<dbReference type="EC" id="2.7.1.91" evidence="7"/>
<dbReference type="GO" id="GO:0046512">
    <property type="term" value="P:sphingosine biosynthetic process"/>
    <property type="evidence" value="ECO:0007669"/>
    <property type="project" value="TreeGrafter"/>
</dbReference>
<dbReference type="AlphaFoldDB" id="A0A9D5D314"/>
<dbReference type="GO" id="GO:0005524">
    <property type="term" value="F:ATP binding"/>
    <property type="evidence" value="ECO:0007669"/>
    <property type="project" value="UniProtKB-KW"/>
</dbReference>
<comment type="caution">
    <text evidence="9">The sequence shown here is derived from an EMBL/GenBank/DDBJ whole genome shotgun (WGS) entry which is preliminary data.</text>
</comment>
<evidence type="ECO:0000259" key="8">
    <source>
        <dbReference type="PROSITE" id="PS50146"/>
    </source>
</evidence>
<evidence type="ECO:0000256" key="6">
    <source>
        <dbReference type="ARBA" id="ARBA00023136"/>
    </source>
</evidence>
<organism evidence="9 10">
    <name type="scientific">Dioscorea zingiberensis</name>
    <dbReference type="NCBI Taxonomy" id="325984"/>
    <lineage>
        <taxon>Eukaryota</taxon>
        <taxon>Viridiplantae</taxon>
        <taxon>Streptophyta</taxon>
        <taxon>Embryophyta</taxon>
        <taxon>Tracheophyta</taxon>
        <taxon>Spermatophyta</taxon>
        <taxon>Magnoliopsida</taxon>
        <taxon>Liliopsida</taxon>
        <taxon>Dioscoreales</taxon>
        <taxon>Dioscoreaceae</taxon>
        <taxon>Dioscorea</taxon>
    </lineage>
</organism>
<keyword evidence="2" id="KW-0808">Transferase</keyword>
<evidence type="ECO:0000256" key="7">
    <source>
        <dbReference type="ARBA" id="ARBA00044037"/>
    </source>
</evidence>
<keyword evidence="10" id="KW-1185">Reference proteome</keyword>
<dbReference type="GO" id="GO:0008481">
    <property type="term" value="F:sphingosine kinase activity"/>
    <property type="evidence" value="ECO:0007669"/>
    <property type="project" value="UniProtKB-EC"/>
</dbReference>
<dbReference type="Gene3D" id="2.60.200.40">
    <property type="match status" value="2"/>
</dbReference>
<keyword evidence="5" id="KW-0067">ATP-binding</keyword>
<dbReference type="GO" id="GO:0071215">
    <property type="term" value="P:cellular response to abscisic acid stimulus"/>
    <property type="evidence" value="ECO:0007669"/>
    <property type="project" value="UniProtKB-ARBA"/>
</dbReference>
<feature type="domain" description="DAGKc" evidence="8">
    <location>
        <begin position="617"/>
        <end position="771"/>
    </location>
</feature>
<dbReference type="Pfam" id="PF19279">
    <property type="entry name" value="YegS_C"/>
    <property type="match status" value="2"/>
</dbReference>
<accession>A0A9D5D314</accession>
<evidence type="ECO:0000256" key="1">
    <source>
        <dbReference type="ARBA" id="ARBA00004148"/>
    </source>
</evidence>
<name>A0A9D5D314_9LILI</name>
<dbReference type="SUPFAM" id="SSF111331">
    <property type="entry name" value="NAD kinase/diacylglycerol kinase-like"/>
    <property type="match status" value="2"/>
</dbReference>
<dbReference type="InterPro" id="IPR050187">
    <property type="entry name" value="Lipid_Phosphate_FormReg"/>
</dbReference>
<dbReference type="InterPro" id="IPR016064">
    <property type="entry name" value="NAD/diacylglycerol_kinase_sf"/>
</dbReference>
<keyword evidence="4" id="KW-0418">Kinase</keyword>
<reference evidence="9" key="2">
    <citation type="journal article" date="2022" name="Hortic Res">
        <title>The genome of Dioscorea zingiberensis sheds light on the biosynthesis, origin and evolution of the medicinally important diosgenin saponins.</title>
        <authorList>
            <person name="Li Y."/>
            <person name="Tan C."/>
            <person name="Li Z."/>
            <person name="Guo J."/>
            <person name="Li S."/>
            <person name="Chen X."/>
            <person name="Wang C."/>
            <person name="Dai X."/>
            <person name="Yang H."/>
            <person name="Song W."/>
            <person name="Hou L."/>
            <person name="Xu J."/>
            <person name="Tong Z."/>
            <person name="Xu A."/>
            <person name="Yuan X."/>
            <person name="Wang W."/>
            <person name="Yang Q."/>
            <person name="Chen L."/>
            <person name="Sun Z."/>
            <person name="Wang K."/>
            <person name="Pan B."/>
            <person name="Chen J."/>
            <person name="Bao Y."/>
            <person name="Liu F."/>
            <person name="Qi X."/>
            <person name="Gang D.R."/>
            <person name="Wen J."/>
            <person name="Li J."/>
        </authorList>
    </citation>
    <scope>NUCLEOTIDE SEQUENCE</scope>
    <source>
        <strain evidence="9">Dzin_1.0</strain>
    </source>
</reference>
<proteinExistence type="predicted"/>
<dbReference type="InterPro" id="IPR017438">
    <property type="entry name" value="ATP-NAD_kinase_N"/>
</dbReference>
<dbReference type="PANTHER" id="PTHR12358">
    <property type="entry name" value="SPHINGOSINE KINASE"/>
    <property type="match status" value="1"/>
</dbReference>
<evidence type="ECO:0000256" key="4">
    <source>
        <dbReference type="ARBA" id="ARBA00022777"/>
    </source>
</evidence>